<gene>
    <name evidence="1" type="ORF">SAMN05216218_110123</name>
</gene>
<proteinExistence type="predicted"/>
<sequence length="201" mass="22897">MSTVCRLVAPLDLRNTYGAVGPKEGVDRVEVSTVVYLPPEEIYEFLEDFPGYAEYSKYLEEVRSDGDGSPGTRYFLTFAWWKLTYTAHSKVTDTDPPNRIDWEITKDIDAEGHWTVDPIPEERPDSQEHACRVRLTVTFRPDSADSGVLDLPGFVSMDWVIEKVKPKIQAEAERVVERIVADLEGRQREVELEIETVDTSV</sequence>
<dbReference type="Pfam" id="PF10604">
    <property type="entry name" value="Polyketide_cyc2"/>
    <property type="match status" value="1"/>
</dbReference>
<organism evidence="1 2">
    <name type="scientific">Halorientalis regularis</name>
    <dbReference type="NCBI Taxonomy" id="660518"/>
    <lineage>
        <taxon>Archaea</taxon>
        <taxon>Methanobacteriati</taxon>
        <taxon>Methanobacteriota</taxon>
        <taxon>Stenosarchaea group</taxon>
        <taxon>Halobacteria</taxon>
        <taxon>Halobacteriales</taxon>
        <taxon>Haloarculaceae</taxon>
        <taxon>Halorientalis</taxon>
    </lineage>
</organism>
<accession>A0A1G7PIM6</accession>
<dbReference type="Proteomes" id="UP000199076">
    <property type="component" value="Unassembled WGS sequence"/>
</dbReference>
<dbReference type="InterPro" id="IPR019587">
    <property type="entry name" value="Polyketide_cyclase/dehydratase"/>
</dbReference>
<dbReference type="STRING" id="660518.SAMN05216218_110123"/>
<dbReference type="SUPFAM" id="SSF55961">
    <property type="entry name" value="Bet v1-like"/>
    <property type="match status" value="1"/>
</dbReference>
<dbReference type="InterPro" id="IPR023393">
    <property type="entry name" value="START-like_dom_sf"/>
</dbReference>
<dbReference type="CDD" id="cd07812">
    <property type="entry name" value="SRPBCC"/>
    <property type="match status" value="1"/>
</dbReference>
<evidence type="ECO:0000313" key="2">
    <source>
        <dbReference type="Proteomes" id="UP000199076"/>
    </source>
</evidence>
<protein>
    <submittedName>
        <fullName evidence="1">Polyketide cyclase / dehydrase and lipid transport</fullName>
    </submittedName>
</protein>
<dbReference type="Gene3D" id="3.30.530.20">
    <property type="match status" value="1"/>
</dbReference>
<dbReference type="AlphaFoldDB" id="A0A1G7PIM6"/>
<keyword evidence="2" id="KW-1185">Reference proteome</keyword>
<dbReference type="EMBL" id="FNBK01000010">
    <property type="protein sequence ID" value="SDF85519.1"/>
    <property type="molecule type" value="Genomic_DNA"/>
</dbReference>
<evidence type="ECO:0000313" key="1">
    <source>
        <dbReference type="EMBL" id="SDF85519.1"/>
    </source>
</evidence>
<name>A0A1G7PIM6_9EURY</name>
<reference evidence="2" key="1">
    <citation type="submission" date="2016-10" db="EMBL/GenBank/DDBJ databases">
        <authorList>
            <person name="Varghese N."/>
            <person name="Submissions S."/>
        </authorList>
    </citation>
    <scope>NUCLEOTIDE SEQUENCE [LARGE SCALE GENOMIC DNA]</scope>
    <source>
        <strain evidence="2">IBRC-M 10760</strain>
    </source>
</reference>